<sequence>MIRGAVAVDILTCTVDGIGSRTGPPRNSPLAVAGVLALVLTVVGVTALAGRATVRVAGTAAADPAAAAVAAAPVAPRSRPAGEPLLSGDLVLGEVVCVLPDLGATNARLRAFHSAALDCLGEAWRPALRASGATFTQARLEIDPGPGSACGKTPGEDQATAFYCGREETIYLPRRRVLDHLGLHVPAHLAVLAHEYGHHVQERGGILDAAGRRLRHLGQGTPAELRLTRRLELQANCFAGLFLASVAGRGSVTTAQAEEALADFRHGVDSETHGTVANQLRWARTGFTGTSVAACDTWRAPAHAVR</sequence>
<evidence type="ECO:0000256" key="4">
    <source>
        <dbReference type="ARBA" id="ARBA00023136"/>
    </source>
</evidence>
<evidence type="ECO:0000313" key="7">
    <source>
        <dbReference type="Proteomes" id="UP000238362"/>
    </source>
</evidence>
<name>A0A2T0LRZ6_9PSEU</name>
<dbReference type="PANTHER" id="PTHR30168">
    <property type="entry name" value="PUTATIVE MEMBRANE PROTEIN YPFJ"/>
    <property type="match status" value="1"/>
</dbReference>
<reference evidence="6 7" key="1">
    <citation type="submission" date="2018-03" db="EMBL/GenBank/DDBJ databases">
        <title>Genomic Encyclopedia of Type Strains, Phase III (KMG-III): the genomes of soil and plant-associated and newly described type strains.</title>
        <authorList>
            <person name="Whitman W."/>
        </authorList>
    </citation>
    <scope>NUCLEOTIDE SEQUENCE [LARGE SCALE GENOMIC DNA]</scope>
    <source>
        <strain evidence="6 7">CGMCC 4.7125</strain>
    </source>
</reference>
<evidence type="ECO:0000256" key="3">
    <source>
        <dbReference type="ARBA" id="ARBA00022989"/>
    </source>
</evidence>
<protein>
    <recommendedName>
        <fullName evidence="8">Metalloprotease</fullName>
    </recommendedName>
</protein>
<proteinExistence type="predicted"/>
<dbReference type="GO" id="GO:0016020">
    <property type="term" value="C:membrane"/>
    <property type="evidence" value="ECO:0007669"/>
    <property type="project" value="UniProtKB-SubCell"/>
</dbReference>
<evidence type="ECO:0000256" key="2">
    <source>
        <dbReference type="ARBA" id="ARBA00022692"/>
    </source>
</evidence>
<dbReference type="PANTHER" id="PTHR30168:SF0">
    <property type="entry name" value="INNER MEMBRANE PROTEIN"/>
    <property type="match status" value="1"/>
</dbReference>
<dbReference type="Pfam" id="PF04228">
    <property type="entry name" value="Zn_peptidase"/>
    <property type="match status" value="1"/>
</dbReference>
<comment type="caution">
    <text evidence="6">The sequence shown here is derived from an EMBL/GenBank/DDBJ whole genome shotgun (WGS) entry which is preliminary data.</text>
</comment>
<accession>A0A2T0LRZ6</accession>
<dbReference type="Proteomes" id="UP000238362">
    <property type="component" value="Unassembled WGS sequence"/>
</dbReference>
<organism evidence="6 7">
    <name type="scientific">Prauserella shujinwangii</name>
    <dbReference type="NCBI Taxonomy" id="1453103"/>
    <lineage>
        <taxon>Bacteria</taxon>
        <taxon>Bacillati</taxon>
        <taxon>Actinomycetota</taxon>
        <taxon>Actinomycetes</taxon>
        <taxon>Pseudonocardiales</taxon>
        <taxon>Pseudonocardiaceae</taxon>
        <taxon>Prauserella</taxon>
    </lineage>
</organism>
<keyword evidence="2 5" id="KW-0812">Transmembrane</keyword>
<keyword evidence="7" id="KW-1185">Reference proteome</keyword>
<comment type="subcellular location">
    <subcellularLocation>
        <location evidence="1">Membrane</location>
        <topology evidence="1">Single-pass membrane protein</topology>
    </subcellularLocation>
</comment>
<keyword evidence="4 5" id="KW-0472">Membrane</keyword>
<keyword evidence="3 5" id="KW-1133">Transmembrane helix</keyword>
<dbReference type="AlphaFoldDB" id="A0A2T0LRZ6"/>
<dbReference type="EMBL" id="PVNH01000007">
    <property type="protein sequence ID" value="PRX46449.1"/>
    <property type="molecule type" value="Genomic_DNA"/>
</dbReference>
<gene>
    <name evidence="6" type="ORF">B0I33_10726</name>
</gene>
<evidence type="ECO:0000313" key="6">
    <source>
        <dbReference type="EMBL" id="PRX46449.1"/>
    </source>
</evidence>
<feature type="transmembrane region" description="Helical" evidence="5">
    <location>
        <begin position="30"/>
        <end position="49"/>
    </location>
</feature>
<evidence type="ECO:0000256" key="1">
    <source>
        <dbReference type="ARBA" id="ARBA00004167"/>
    </source>
</evidence>
<evidence type="ECO:0008006" key="8">
    <source>
        <dbReference type="Google" id="ProtNLM"/>
    </source>
</evidence>
<evidence type="ECO:0000256" key="5">
    <source>
        <dbReference type="SAM" id="Phobius"/>
    </source>
</evidence>
<dbReference type="InterPro" id="IPR007343">
    <property type="entry name" value="Uncharacterised_pept_Zn_put"/>
</dbReference>